<dbReference type="SUPFAM" id="SSF69318">
    <property type="entry name" value="Integrin alpha N-terminal domain"/>
    <property type="match status" value="1"/>
</dbReference>
<dbReference type="PANTHER" id="PTHR16026">
    <property type="entry name" value="CARTILAGE ACIDIC PROTEIN 1"/>
    <property type="match status" value="1"/>
</dbReference>
<dbReference type="InterPro" id="IPR028994">
    <property type="entry name" value="Integrin_alpha_N"/>
</dbReference>
<gene>
    <name evidence="3" type="ORF">GCM10010411_33130</name>
</gene>
<evidence type="ECO:0000313" key="3">
    <source>
        <dbReference type="EMBL" id="GAA2597007.1"/>
    </source>
</evidence>
<evidence type="ECO:0000313" key="4">
    <source>
        <dbReference type="Proteomes" id="UP001501509"/>
    </source>
</evidence>
<dbReference type="Gene3D" id="2.130.10.130">
    <property type="entry name" value="Integrin alpha, N-terminal"/>
    <property type="match status" value="1"/>
</dbReference>
<dbReference type="Pfam" id="PF07593">
    <property type="entry name" value="UnbV_ASPIC"/>
    <property type="match status" value="1"/>
</dbReference>
<comment type="caution">
    <text evidence="3">The sequence shown here is derived from an EMBL/GenBank/DDBJ whole genome shotgun (WGS) entry which is preliminary data.</text>
</comment>
<dbReference type="PANTHER" id="PTHR16026:SF0">
    <property type="entry name" value="CARTILAGE ACIDIC PROTEIN 1"/>
    <property type="match status" value="1"/>
</dbReference>
<dbReference type="InterPro" id="IPR027039">
    <property type="entry name" value="Crtac1"/>
</dbReference>
<proteinExistence type="predicted"/>
<keyword evidence="4" id="KW-1185">Reference proteome</keyword>
<dbReference type="Proteomes" id="UP001501509">
    <property type="component" value="Unassembled WGS sequence"/>
</dbReference>
<feature type="domain" description="ASPIC/UnbV" evidence="2">
    <location>
        <begin position="581"/>
        <end position="640"/>
    </location>
</feature>
<reference evidence="4" key="1">
    <citation type="journal article" date="2019" name="Int. J. Syst. Evol. Microbiol.">
        <title>The Global Catalogue of Microorganisms (GCM) 10K type strain sequencing project: providing services to taxonomists for standard genome sequencing and annotation.</title>
        <authorList>
            <consortium name="The Broad Institute Genomics Platform"/>
            <consortium name="The Broad Institute Genome Sequencing Center for Infectious Disease"/>
            <person name="Wu L."/>
            <person name="Ma J."/>
        </authorList>
    </citation>
    <scope>NUCLEOTIDE SEQUENCE [LARGE SCALE GENOMIC DNA]</scope>
    <source>
        <strain evidence="4">JCM 6833</strain>
    </source>
</reference>
<name>A0ABP6C6Q2_9ACTN</name>
<sequence>MMAILTFLRRNVPGIVALGLILSLFYAVRLPSAPAAEKEDLARPYGFTPMNISLPGGYRQQTVRRVNKDYKNIDAWISSVGAGIAMNDLDGDGLSNDLCVTDPRIDQVVVTPTPGAGARRYAPFALSPGALPMSDTMAPMGCAPGDFNEDGRMDLLVYLWGRTPILHLARPDAKTLNAASYTATELVPGAPGAGKTYAGPQWNSNAVAVDDFDGDGHVDIYLGNYFPHGPVLDDKANWGVEMNRSLSKAHNGGEDYFFRFTGTRKSGAKGEPAAVSFQKIDDVLPKDVSKGWVLASGANDLDGDQLPELYIAQDHGKDALLYNRSTPGRIAFSPVHGKRTPGLPKSKRIGADSFKGMGIDFTDFDHDGLYDMFVSNITTTFGIQESNFQFIATAKDQRDLQRQLRSGGAPWKDESTGLGTAWAGWCWDVKMADFANTGDPAIAQTTGFVKGEVNRWPQLQELAASNDMVVENPRWWPHVKAGDDIAGSQKLHFFVKGDKGRYEDVAEQLGMGIPVPTRGIAIGDSDGDGRLDMAVARQWDEPVYYHNQAPTPGGFLGLRLTREGSAATAQAGALAAPGTPAVGTQVTVTMPGGRKQLARVDGGSGHSGKRSNEVHFGLGSGFTGPVQVHLRWRDQAGQVREQDLQLTPGWHSLSLGSQAKEK</sequence>
<dbReference type="EMBL" id="BAAATD010000004">
    <property type="protein sequence ID" value="GAA2597007.1"/>
    <property type="molecule type" value="Genomic_DNA"/>
</dbReference>
<dbReference type="InterPro" id="IPR011519">
    <property type="entry name" value="UnbV_ASPIC"/>
</dbReference>
<feature type="region of interest" description="Disordered" evidence="1">
    <location>
        <begin position="598"/>
        <end position="617"/>
    </location>
</feature>
<evidence type="ECO:0000256" key="1">
    <source>
        <dbReference type="SAM" id="MobiDB-lite"/>
    </source>
</evidence>
<accession>A0ABP6C6Q2</accession>
<protein>
    <submittedName>
        <fullName evidence="3">CRTAC1 family protein</fullName>
    </submittedName>
</protein>
<organism evidence="3 4">
    <name type="scientific">Actinomadura fulvescens</name>
    <dbReference type="NCBI Taxonomy" id="46160"/>
    <lineage>
        <taxon>Bacteria</taxon>
        <taxon>Bacillati</taxon>
        <taxon>Actinomycetota</taxon>
        <taxon>Actinomycetes</taxon>
        <taxon>Streptosporangiales</taxon>
        <taxon>Thermomonosporaceae</taxon>
        <taxon>Actinomadura</taxon>
    </lineage>
</organism>
<evidence type="ECO:0000259" key="2">
    <source>
        <dbReference type="Pfam" id="PF07593"/>
    </source>
</evidence>